<evidence type="ECO:0000313" key="1">
    <source>
        <dbReference type="EMBL" id="SVD30306.1"/>
    </source>
</evidence>
<gene>
    <name evidence="1" type="ORF">METZ01_LOCUS383160</name>
</gene>
<proteinExistence type="predicted"/>
<name>A0A382U7M7_9ZZZZ</name>
<reference evidence="1" key="1">
    <citation type="submission" date="2018-05" db="EMBL/GenBank/DDBJ databases">
        <authorList>
            <person name="Lanie J.A."/>
            <person name="Ng W.-L."/>
            <person name="Kazmierczak K.M."/>
            <person name="Andrzejewski T.M."/>
            <person name="Davidsen T.M."/>
            <person name="Wayne K.J."/>
            <person name="Tettelin H."/>
            <person name="Glass J.I."/>
            <person name="Rusch D."/>
            <person name="Podicherti R."/>
            <person name="Tsui H.-C.T."/>
            <person name="Winkler M.E."/>
        </authorList>
    </citation>
    <scope>NUCLEOTIDE SEQUENCE</scope>
</reference>
<dbReference type="EMBL" id="UINC01142145">
    <property type="protein sequence ID" value="SVD30306.1"/>
    <property type="molecule type" value="Genomic_DNA"/>
</dbReference>
<accession>A0A382U7M7</accession>
<sequence>AFEEQVQLLSNHELDLINCWEPATKEANNILGPNTVMYAFTVEGYYKWGHGAYMHTKALERDNVDNIYKMLNYYMTGEYRAYQADQRGYAGPNMDLGIKFAEENGWAQEKIDNLKWTEKKVNKKFEKPFFGKPAAPNASAMEEEWQRFLNA</sequence>
<dbReference type="AlphaFoldDB" id="A0A382U7M7"/>
<protein>
    <submittedName>
        <fullName evidence="1">Uncharacterized protein</fullName>
    </submittedName>
</protein>
<dbReference type="SUPFAM" id="SSF53850">
    <property type="entry name" value="Periplasmic binding protein-like II"/>
    <property type="match status" value="1"/>
</dbReference>
<organism evidence="1">
    <name type="scientific">marine metagenome</name>
    <dbReference type="NCBI Taxonomy" id="408172"/>
    <lineage>
        <taxon>unclassified sequences</taxon>
        <taxon>metagenomes</taxon>
        <taxon>ecological metagenomes</taxon>
    </lineage>
</organism>
<feature type="non-terminal residue" evidence="1">
    <location>
        <position position="1"/>
    </location>
</feature>